<protein>
    <submittedName>
        <fullName evidence="1">Uncharacterized protein</fullName>
    </submittedName>
</protein>
<comment type="caution">
    <text evidence="1">The sequence shown here is derived from an EMBL/GenBank/DDBJ whole genome shotgun (WGS) entry which is preliminary data.</text>
</comment>
<feature type="non-terminal residue" evidence="1">
    <location>
        <position position="266"/>
    </location>
</feature>
<sequence>MADVGDVGHGALARDGAFQASPDERGLPSTTRKGGATVHSTIPETDPPETSSSKRAADHSRDSAHRKSALQNTAQSANPTTSTTTTTNGTGVFETARSHLSPSPRKLQQSQTSSKTPSSYHVTRFRKLTEIATSPTPTRTQNTLDIDLGVNPMTEEDNDFVTMMSASSSPVRPTKRRRVYGRGAMRDQTAKATNKLTAPPTSPPPEKADRSVVGSPVMRKAAENVESDRLAQPPAGKLKRPSPRKSDLQKANRQVGDDVAASEVRR</sequence>
<evidence type="ECO:0000313" key="1">
    <source>
        <dbReference type="EMBL" id="KAK3066179.1"/>
    </source>
</evidence>
<reference evidence="1" key="1">
    <citation type="submission" date="2024-09" db="EMBL/GenBank/DDBJ databases">
        <title>Black Yeasts Isolated from many extreme environments.</title>
        <authorList>
            <person name="Coleine C."/>
            <person name="Stajich J.E."/>
            <person name="Selbmann L."/>
        </authorList>
    </citation>
    <scope>NUCLEOTIDE SEQUENCE</scope>
    <source>
        <strain evidence="1">CCFEE 5737</strain>
    </source>
</reference>
<dbReference type="EMBL" id="JAWDJW010005968">
    <property type="protein sequence ID" value="KAK3066179.1"/>
    <property type="molecule type" value="Genomic_DNA"/>
</dbReference>
<proteinExistence type="predicted"/>
<organism evidence="1 2">
    <name type="scientific">Coniosporium uncinatum</name>
    <dbReference type="NCBI Taxonomy" id="93489"/>
    <lineage>
        <taxon>Eukaryota</taxon>
        <taxon>Fungi</taxon>
        <taxon>Dikarya</taxon>
        <taxon>Ascomycota</taxon>
        <taxon>Pezizomycotina</taxon>
        <taxon>Dothideomycetes</taxon>
        <taxon>Dothideomycetes incertae sedis</taxon>
        <taxon>Coniosporium</taxon>
    </lineage>
</organism>
<dbReference type="Proteomes" id="UP001186974">
    <property type="component" value="Unassembled WGS sequence"/>
</dbReference>
<accession>A0ACC3DEA0</accession>
<evidence type="ECO:0000313" key="2">
    <source>
        <dbReference type="Proteomes" id="UP001186974"/>
    </source>
</evidence>
<gene>
    <name evidence="1" type="ORF">LTS18_001935</name>
</gene>
<keyword evidence="2" id="KW-1185">Reference proteome</keyword>
<name>A0ACC3DEA0_9PEZI</name>